<dbReference type="EMBL" id="GECZ01032234">
    <property type="protein sequence ID" value="JAS37535.1"/>
    <property type="molecule type" value="Transcribed_RNA"/>
</dbReference>
<evidence type="ECO:0000313" key="6">
    <source>
        <dbReference type="EMBL" id="JAS61982.1"/>
    </source>
</evidence>
<dbReference type="PANTHER" id="PTHR13799">
    <property type="entry name" value="NGG1 INTERACTING FACTOR 3"/>
    <property type="match status" value="1"/>
</dbReference>
<sequence>MRWVCHLKQIGLCGPKWTSLMYGMTAVRAMSVEGTGVRLSRIVEFLTSFAPLSLAESWDNVGLLVEPASPVLIKKVLLTIDLTEDVMKEAVDSKTNLIIAYHPPIFQPFKRITSGKWKERLLATCLENKMAVYSPHTTWDAVTGGLSDWLASPFKFEGVEPLVPSLGVLTKPEFSHHVTVFCPLDLRNRCQEVIGRSHADVVSTAELETMVKYSLVAKKQFLLELESGLNETNCYYSIYERGPIPPRGCGTGRFGKLKSQITLSEAVEKVKALVGMSQIRLALQRGKTLDSPVRSVALVAGSGASVLRGVRADLYVTGEMLHHDILEANHSGASVILINHSDSERGYLSQFAPRLADHFGDGIGVSIAASDRDPIVIV</sequence>
<dbReference type="GO" id="GO:0005739">
    <property type="term" value="C:mitochondrion"/>
    <property type="evidence" value="ECO:0007669"/>
    <property type="project" value="TreeGrafter"/>
</dbReference>
<evidence type="ECO:0000256" key="2">
    <source>
        <dbReference type="ARBA" id="ARBA00019069"/>
    </source>
</evidence>
<dbReference type="GO" id="GO:0046872">
    <property type="term" value="F:metal ion binding"/>
    <property type="evidence" value="ECO:0007669"/>
    <property type="project" value="UniProtKB-KW"/>
</dbReference>
<name>A0A1B6EHX0_9HEMI</name>
<dbReference type="PANTHER" id="PTHR13799:SF13">
    <property type="entry name" value="NIF3-LIKE PROTEIN 1"/>
    <property type="match status" value="1"/>
</dbReference>
<evidence type="ECO:0000313" key="5">
    <source>
        <dbReference type="EMBL" id="JAS51934.1"/>
    </source>
</evidence>
<reference evidence="4" key="1">
    <citation type="submission" date="2015-11" db="EMBL/GenBank/DDBJ databases">
        <title>De novo transcriptome assembly of four potential Pierce s Disease insect vectors from Arizona vineyards.</title>
        <authorList>
            <person name="Tassone E.E."/>
        </authorList>
    </citation>
    <scope>NUCLEOTIDE SEQUENCE</scope>
</reference>
<evidence type="ECO:0000313" key="4">
    <source>
        <dbReference type="EMBL" id="JAS37535.1"/>
    </source>
</evidence>
<evidence type="ECO:0000256" key="3">
    <source>
        <dbReference type="PIRSR" id="PIRSR602678-1"/>
    </source>
</evidence>
<dbReference type="EMBL" id="GECZ01017835">
    <property type="protein sequence ID" value="JAS51934.1"/>
    <property type="molecule type" value="Transcribed_RNA"/>
</dbReference>
<dbReference type="NCBIfam" id="TIGR00486">
    <property type="entry name" value="YbgI_SA1388"/>
    <property type="match status" value="1"/>
</dbReference>
<dbReference type="PIRSF" id="PIRSF037489">
    <property type="entry name" value="UCP037489_NIF3_YqfO"/>
    <property type="match status" value="1"/>
</dbReference>
<evidence type="ECO:0000256" key="1">
    <source>
        <dbReference type="ARBA" id="ARBA00006964"/>
    </source>
</evidence>
<protein>
    <recommendedName>
        <fullName evidence="2">NIF3-like protein 1</fullName>
    </recommendedName>
</protein>
<dbReference type="InterPro" id="IPR002678">
    <property type="entry name" value="DUF34/NIF3"/>
</dbReference>
<organism evidence="4">
    <name type="scientific">Cuerna arida</name>
    <dbReference type="NCBI Taxonomy" id="1464854"/>
    <lineage>
        <taxon>Eukaryota</taxon>
        <taxon>Metazoa</taxon>
        <taxon>Ecdysozoa</taxon>
        <taxon>Arthropoda</taxon>
        <taxon>Hexapoda</taxon>
        <taxon>Insecta</taxon>
        <taxon>Pterygota</taxon>
        <taxon>Neoptera</taxon>
        <taxon>Paraneoptera</taxon>
        <taxon>Hemiptera</taxon>
        <taxon>Auchenorrhyncha</taxon>
        <taxon>Membracoidea</taxon>
        <taxon>Cicadellidae</taxon>
        <taxon>Cicadellinae</taxon>
        <taxon>Proconiini</taxon>
        <taxon>Cuerna</taxon>
    </lineage>
</organism>
<comment type="similarity">
    <text evidence="1">Belongs to the GTP cyclohydrolase I type 2/NIF3 family.</text>
</comment>
<dbReference type="InterPro" id="IPR017221">
    <property type="entry name" value="DUF34/NIF3_bac"/>
</dbReference>
<keyword evidence="3" id="KW-0479">Metal-binding</keyword>
<dbReference type="EMBL" id="GECZ01007787">
    <property type="protein sequence ID" value="JAS61982.1"/>
    <property type="molecule type" value="Transcribed_RNA"/>
</dbReference>
<proteinExistence type="inferred from homology"/>
<gene>
    <name evidence="6" type="ORF">g.22465</name>
    <name evidence="5" type="ORF">g.22467</name>
    <name evidence="4" type="ORF">g.22468</name>
</gene>
<feature type="binding site" evidence="3">
    <location>
        <position position="140"/>
    </location>
    <ligand>
        <name>a divalent metal cation</name>
        <dbReference type="ChEBI" id="CHEBI:60240"/>
        <label>1</label>
    </ligand>
</feature>
<dbReference type="FunFam" id="3.40.1390.30:FF:000001">
    <property type="entry name" value="GTP cyclohydrolase 1 type 2"/>
    <property type="match status" value="1"/>
</dbReference>
<feature type="binding site" evidence="3">
    <location>
        <position position="344"/>
    </location>
    <ligand>
        <name>a divalent metal cation</name>
        <dbReference type="ChEBI" id="CHEBI:60240"/>
        <label>1</label>
    </ligand>
</feature>
<dbReference type="InterPro" id="IPR036069">
    <property type="entry name" value="DUF34/NIF3_sf"/>
</dbReference>
<dbReference type="SUPFAM" id="SSF102705">
    <property type="entry name" value="NIF3 (NGG1p interacting factor 3)-like"/>
    <property type="match status" value="1"/>
</dbReference>
<dbReference type="Gene3D" id="3.40.1390.30">
    <property type="entry name" value="NIF3 (NGG1p interacting factor 3)-like"/>
    <property type="match status" value="2"/>
</dbReference>
<accession>A0A1B6EHX0</accession>
<feature type="binding site" evidence="3">
    <location>
        <position position="340"/>
    </location>
    <ligand>
        <name>a divalent metal cation</name>
        <dbReference type="ChEBI" id="CHEBI:60240"/>
        <label>1</label>
    </ligand>
</feature>
<dbReference type="Pfam" id="PF01784">
    <property type="entry name" value="DUF34_NIF3"/>
    <property type="match status" value="1"/>
</dbReference>
<dbReference type="AlphaFoldDB" id="A0A1B6EHX0"/>
<feature type="binding site" evidence="3">
    <location>
        <position position="102"/>
    </location>
    <ligand>
        <name>a divalent metal cation</name>
        <dbReference type="ChEBI" id="CHEBI:60240"/>
        <label>1</label>
    </ligand>
</feature>